<dbReference type="RefSeq" id="XP_003050270.1">
    <property type="nucleotide sequence ID" value="XM_003050224.1"/>
</dbReference>
<dbReference type="InterPro" id="IPR036047">
    <property type="entry name" value="F-box-like_dom_sf"/>
</dbReference>
<keyword evidence="3" id="KW-1185">Reference proteome</keyword>
<dbReference type="PROSITE" id="PS50181">
    <property type="entry name" value="FBOX"/>
    <property type="match status" value="1"/>
</dbReference>
<dbReference type="Pfam" id="PF12937">
    <property type="entry name" value="F-box-like"/>
    <property type="match status" value="1"/>
</dbReference>
<organism evidence="2 3">
    <name type="scientific">Fusarium vanettenii (strain ATCC MYA-4622 / CBS 123669 / FGSC 9596 / NRRL 45880 / 77-13-4)</name>
    <name type="common">Fusarium solani subsp. pisi</name>
    <dbReference type="NCBI Taxonomy" id="660122"/>
    <lineage>
        <taxon>Eukaryota</taxon>
        <taxon>Fungi</taxon>
        <taxon>Dikarya</taxon>
        <taxon>Ascomycota</taxon>
        <taxon>Pezizomycotina</taxon>
        <taxon>Sordariomycetes</taxon>
        <taxon>Hypocreomycetidae</taxon>
        <taxon>Hypocreales</taxon>
        <taxon>Nectriaceae</taxon>
        <taxon>Fusarium</taxon>
        <taxon>Fusarium solani species complex</taxon>
        <taxon>Fusarium vanettenii</taxon>
    </lineage>
</organism>
<gene>
    <name evidence="2" type="ORF">NECHADRAFT_85221</name>
</gene>
<protein>
    <recommendedName>
        <fullName evidence="1">F-box domain-containing protein</fullName>
    </recommendedName>
</protein>
<dbReference type="GeneID" id="9674698"/>
<dbReference type="eggNOG" id="ENOG502T3KS">
    <property type="taxonomic scope" value="Eukaryota"/>
</dbReference>
<dbReference type="EMBL" id="GG698900">
    <property type="protein sequence ID" value="EEU44557.1"/>
    <property type="molecule type" value="Genomic_DNA"/>
</dbReference>
<feature type="domain" description="F-box" evidence="1">
    <location>
        <begin position="1"/>
        <end position="45"/>
    </location>
</feature>
<evidence type="ECO:0000313" key="2">
    <source>
        <dbReference type="EMBL" id="EEU44557.1"/>
    </source>
</evidence>
<dbReference type="Proteomes" id="UP000005206">
    <property type="component" value="Chromosome 9"/>
</dbReference>
<dbReference type="HOGENOM" id="CLU_052452_0_0_1"/>
<sequence length="347" mass="39941">MSLTASPTDVIIEIIAYLSPHDLTQLIRTCKCINEIAWPCLWKNIELHYSGYHESSSELDCPPPFVPSSKRPYLGPGLRDRYENRRSTILFELLDKIESSDKERFIEITSQVKSLCTVVDWSNCSFWHLLPSFTNLEVLELHGEHCSFDTEIRGPFLERLRFIKLCEYIPPQLSSGYSRVPTLWSAWSWACLTGPSRNSDQYVKLIVLYPRNKNWRRPGAEVLEKQFHSEVCFILKNSLGTGNRALVEMLEEILLQDSAFPSLGRVYLYGFAVGQDSALKPSKSTPGGRLMNLLKKLNVTCEARLGRWTEFIGGANEVRWAKWDCDSREYQDESQPDMKWDTLMARV</sequence>
<reference evidence="2 3" key="1">
    <citation type="journal article" date="2009" name="PLoS Genet.">
        <title>The genome of Nectria haematococca: contribution of supernumerary chromosomes to gene expansion.</title>
        <authorList>
            <person name="Coleman J.J."/>
            <person name="Rounsley S.D."/>
            <person name="Rodriguez-Carres M."/>
            <person name="Kuo A."/>
            <person name="Wasmann C.C."/>
            <person name="Grimwood J."/>
            <person name="Schmutz J."/>
            <person name="Taga M."/>
            <person name="White G.J."/>
            <person name="Zhou S."/>
            <person name="Schwartz D.C."/>
            <person name="Freitag M."/>
            <person name="Ma L.J."/>
            <person name="Danchin E.G."/>
            <person name="Henrissat B."/>
            <person name="Coutinho P.M."/>
            <person name="Nelson D.R."/>
            <person name="Straney D."/>
            <person name="Napoli C.A."/>
            <person name="Barker B.M."/>
            <person name="Gribskov M."/>
            <person name="Rep M."/>
            <person name="Kroken S."/>
            <person name="Molnar I."/>
            <person name="Rensing C."/>
            <person name="Kennell J.C."/>
            <person name="Zamora J."/>
            <person name="Farman M.L."/>
            <person name="Selker E.U."/>
            <person name="Salamov A."/>
            <person name="Shapiro H."/>
            <person name="Pangilinan J."/>
            <person name="Lindquist E."/>
            <person name="Lamers C."/>
            <person name="Grigoriev I.V."/>
            <person name="Geiser D.M."/>
            <person name="Covert S.F."/>
            <person name="Temporini E."/>
            <person name="Vanetten H.D."/>
        </authorList>
    </citation>
    <scope>NUCLEOTIDE SEQUENCE [LARGE SCALE GENOMIC DNA]</scope>
    <source>
        <strain evidence="3">ATCC MYA-4622 / CBS 123669 / FGSC 9596 / NRRL 45880 / 77-13-4</strain>
    </source>
</reference>
<dbReference type="OrthoDB" id="3927840at2759"/>
<name>C7YVB9_FUSV7</name>
<dbReference type="InterPro" id="IPR001810">
    <property type="entry name" value="F-box_dom"/>
</dbReference>
<dbReference type="SUPFAM" id="SSF81383">
    <property type="entry name" value="F-box domain"/>
    <property type="match status" value="1"/>
</dbReference>
<dbReference type="OMA" id="WAVIPRP"/>
<accession>C7YVB9</accession>
<dbReference type="InParanoid" id="C7YVB9"/>
<dbReference type="AlphaFoldDB" id="C7YVB9"/>
<evidence type="ECO:0000313" key="3">
    <source>
        <dbReference type="Proteomes" id="UP000005206"/>
    </source>
</evidence>
<evidence type="ECO:0000259" key="1">
    <source>
        <dbReference type="PROSITE" id="PS50181"/>
    </source>
</evidence>
<dbReference type="KEGG" id="nhe:NECHADRAFT_85221"/>
<dbReference type="VEuPathDB" id="FungiDB:NECHADRAFT_85221"/>
<proteinExistence type="predicted"/>